<evidence type="ECO:0000313" key="1">
    <source>
        <dbReference type="EMBL" id="VEN64096.1"/>
    </source>
</evidence>
<protein>
    <submittedName>
        <fullName evidence="1">Uncharacterized protein</fullName>
    </submittedName>
</protein>
<proteinExistence type="predicted"/>
<dbReference type="AlphaFoldDB" id="A0A653DV64"/>
<gene>
    <name evidence="1" type="ORF">CALMAC_LOCUS20730</name>
</gene>
<sequence length="65" mass="7453">PRRHLVAPHVEHIERESLNSSPNLSSCTGCVKQSIVNTQLKEIMPAFIQHSKDWKQKLMLFKVAD</sequence>
<accession>A0A653DV64</accession>
<reference evidence="1 2" key="1">
    <citation type="submission" date="2019-01" db="EMBL/GenBank/DDBJ databases">
        <authorList>
            <person name="Sayadi A."/>
        </authorList>
    </citation>
    <scope>NUCLEOTIDE SEQUENCE [LARGE SCALE GENOMIC DNA]</scope>
</reference>
<feature type="non-terminal residue" evidence="1">
    <location>
        <position position="1"/>
    </location>
</feature>
<dbReference type="EMBL" id="CAACVG010015111">
    <property type="protein sequence ID" value="VEN64096.1"/>
    <property type="molecule type" value="Genomic_DNA"/>
</dbReference>
<evidence type="ECO:0000313" key="2">
    <source>
        <dbReference type="Proteomes" id="UP000410492"/>
    </source>
</evidence>
<name>A0A653DV64_CALMS</name>
<keyword evidence="2" id="KW-1185">Reference proteome</keyword>
<organism evidence="1 2">
    <name type="scientific">Callosobruchus maculatus</name>
    <name type="common">Southern cowpea weevil</name>
    <name type="synonym">Pulse bruchid</name>
    <dbReference type="NCBI Taxonomy" id="64391"/>
    <lineage>
        <taxon>Eukaryota</taxon>
        <taxon>Metazoa</taxon>
        <taxon>Ecdysozoa</taxon>
        <taxon>Arthropoda</taxon>
        <taxon>Hexapoda</taxon>
        <taxon>Insecta</taxon>
        <taxon>Pterygota</taxon>
        <taxon>Neoptera</taxon>
        <taxon>Endopterygota</taxon>
        <taxon>Coleoptera</taxon>
        <taxon>Polyphaga</taxon>
        <taxon>Cucujiformia</taxon>
        <taxon>Chrysomeloidea</taxon>
        <taxon>Chrysomelidae</taxon>
        <taxon>Bruchinae</taxon>
        <taxon>Bruchini</taxon>
        <taxon>Callosobruchus</taxon>
    </lineage>
</organism>
<dbReference type="Proteomes" id="UP000410492">
    <property type="component" value="Unassembled WGS sequence"/>
</dbReference>